<reference evidence="1 2" key="1">
    <citation type="submission" date="2014-03" db="EMBL/GenBank/DDBJ databases">
        <title>Draft genome of the hookworm Oesophagostomum dentatum.</title>
        <authorList>
            <person name="Mitreva M."/>
        </authorList>
    </citation>
    <scope>NUCLEOTIDE SEQUENCE [LARGE SCALE GENOMIC DNA]</scope>
    <source>
        <strain evidence="1 2">OD-Hann</strain>
    </source>
</reference>
<dbReference type="EMBL" id="KN556235">
    <property type="protein sequence ID" value="KHJ88229.1"/>
    <property type="molecule type" value="Genomic_DNA"/>
</dbReference>
<dbReference type="AlphaFoldDB" id="A0A0B1STF6"/>
<gene>
    <name evidence="1" type="ORF">OESDEN_11980</name>
</gene>
<proteinExistence type="predicted"/>
<evidence type="ECO:0000313" key="2">
    <source>
        <dbReference type="Proteomes" id="UP000053660"/>
    </source>
</evidence>
<protein>
    <submittedName>
        <fullName evidence="1">Uncharacterized protein</fullName>
    </submittedName>
</protein>
<evidence type="ECO:0000313" key="1">
    <source>
        <dbReference type="EMBL" id="KHJ88229.1"/>
    </source>
</evidence>
<dbReference type="Proteomes" id="UP000053660">
    <property type="component" value="Unassembled WGS sequence"/>
</dbReference>
<sequence length="77" mass="8763">MRNAMKLLPSGTTWMWNLANVLHLNTRAAVETRTITSPKLSAQTLAFISVPFALLRVANKKEPKFQRATIRRNARKD</sequence>
<organism evidence="1 2">
    <name type="scientific">Oesophagostomum dentatum</name>
    <name type="common">Nodular worm</name>
    <dbReference type="NCBI Taxonomy" id="61180"/>
    <lineage>
        <taxon>Eukaryota</taxon>
        <taxon>Metazoa</taxon>
        <taxon>Ecdysozoa</taxon>
        <taxon>Nematoda</taxon>
        <taxon>Chromadorea</taxon>
        <taxon>Rhabditida</taxon>
        <taxon>Rhabditina</taxon>
        <taxon>Rhabditomorpha</taxon>
        <taxon>Strongyloidea</taxon>
        <taxon>Strongylidae</taxon>
        <taxon>Oesophagostomum</taxon>
    </lineage>
</organism>
<keyword evidence="2" id="KW-1185">Reference proteome</keyword>
<name>A0A0B1STF6_OESDE</name>
<accession>A0A0B1STF6</accession>